<evidence type="ECO:0000313" key="5">
    <source>
        <dbReference type="Proteomes" id="UP001327560"/>
    </source>
</evidence>
<sequence length="166" mass="17906">MFFMDHEHGDSGEAPICESSSFSGDSDDSMFSSSSDDTDNATSSPSSSSSQGPLFEISSLMAELPIKRGLSKFYEGKSQSFTSLADARCREDLPKKETGPYRKRMKTCKSYAGGLDATQRPCFVPGPCGKGITKKTNRGSCASLMARSSSNLFCRSKPPIPLNKNL</sequence>
<reference evidence="4 5" key="1">
    <citation type="submission" date="2023-10" db="EMBL/GenBank/DDBJ databases">
        <title>Chromosome-scale genome assembly provides insights into flower coloration mechanisms of Canna indica.</title>
        <authorList>
            <person name="Li C."/>
        </authorList>
    </citation>
    <scope>NUCLEOTIDE SEQUENCE [LARGE SCALE GENOMIC DNA]</scope>
    <source>
        <tissue evidence="4">Flower</tissue>
    </source>
</reference>
<evidence type="ECO:0000313" key="4">
    <source>
        <dbReference type="EMBL" id="WOL08199.1"/>
    </source>
</evidence>
<feature type="region of interest" description="Disordered" evidence="3">
    <location>
        <begin position="1"/>
        <end position="54"/>
    </location>
</feature>
<comment type="subcellular location">
    <subcellularLocation>
        <location evidence="1">Nucleus</location>
    </subcellularLocation>
</comment>
<keyword evidence="2" id="KW-0539">Nucleus</keyword>
<organism evidence="4 5">
    <name type="scientific">Canna indica</name>
    <name type="common">Indian-shot</name>
    <dbReference type="NCBI Taxonomy" id="4628"/>
    <lineage>
        <taxon>Eukaryota</taxon>
        <taxon>Viridiplantae</taxon>
        <taxon>Streptophyta</taxon>
        <taxon>Embryophyta</taxon>
        <taxon>Tracheophyta</taxon>
        <taxon>Spermatophyta</taxon>
        <taxon>Magnoliopsida</taxon>
        <taxon>Liliopsida</taxon>
        <taxon>Zingiberales</taxon>
        <taxon>Cannaceae</taxon>
        <taxon>Canna</taxon>
    </lineage>
</organism>
<dbReference type="GO" id="GO:0006950">
    <property type="term" value="P:response to stress"/>
    <property type="evidence" value="ECO:0007669"/>
    <property type="project" value="UniProtKB-ARBA"/>
</dbReference>
<evidence type="ECO:0000256" key="1">
    <source>
        <dbReference type="ARBA" id="ARBA00004123"/>
    </source>
</evidence>
<feature type="compositionally biased region" description="Low complexity" evidence="3">
    <location>
        <begin position="19"/>
        <end position="50"/>
    </location>
</feature>
<evidence type="ECO:0000256" key="2">
    <source>
        <dbReference type="ARBA" id="ARBA00023242"/>
    </source>
</evidence>
<proteinExistence type="predicted"/>
<dbReference type="PANTHER" id="PTHR33172:SF99">
    <property type="entry name" value="COLD INDUCED PROTEIN-LIKE"/>
    <property type="match status" value="1"/>
</dbReference>
<dbReference type="PANTHER" id="PTHR33172">
    <property type="entry name" value="OS08G0516900 PROTEIN"/>
    <property type="match status" value="1"/>
</dbReference>
<name>A0AAQ3KG33_9LILI</name>
<evidence type="ECO:0000256" key="3">
    <source>
        <dbReference type="SAM" id="MobiDB-lite"/>
    </source>
</evidence>
<protein>
    <recommendedName>
        <fullName evidence="6">Oxidative stress 3</fullName>
    </recommendedName>
</protein>
<dbReference type="EMBL" id="CP136894">
    <property type="protein sequence ID" value="WOL08199.1"/>
    <property type="molecule type" value="Genomic_DNA"/>
</dbReference>
<evidence type="ECO:0008006" key="6">
    <source>
        <dbReference type="Google" id="ProtNLM"/>
    </source>
</evidence>
<accession>A0AAQ3KG33</accession>
<dbReference type="Proteomes" id="UP001327560">
    <property type="component" value="Chromosome 5"/>
</dbReference>
<dbReference type="AlphaFoldDB" id="A0AAQ3KG33"/>
<dbReference type="GO" id="GO:0005634">
    <property type="term" value="C:nucleus"/>
    <property type="evidence" value="ECO:0007669"/>
    <property type="project" value="UniProtKB-SubCell"/>
</dbReference>
<feature type="compositionally biased region" description="Basic and acidic residues" evidence="3">
    <location>
        <begin position="1"/>
        <end position="11"/>
    </location>
</feature>
<keyword evidence="5" id="KW-1185">Reference proteome</keyword>
<gene>
    <name evidence="4" type="ORF">Cni_G16951</name>
</gene>
<dbReference type="InterPro" id="IPR051992">
    <property type="entry name" value="OxStress_Response_Reg"/>
</dbReference>